<proteinExistence type="predicted"/>
<evidence type="ECO:0000256" key="1">
    <source>
        <dbReference type="SAM" id="SignalP"/>
    </source>
</evidence>
<reference evidence="2 3" key="1">
    <citation type="submission" date="2019-10" db="EMBL/GenBank/DDBJ databases">
        <authorList>
            <person name="Palmer J.M."/>
        </authorList>
    </citation>
    <scope>NUCLEOTIDE SEQUENCE [LARGE SCALE GENOMIC DNA]</scope>
    <source>
        <strain evidence="2 3">TWF730</strain>
    </source>
</reference>
<sequence length="90" mass="9681">MKFTTASAFLLSTALLTSAAPAMPLHTANSIQGLSSAVPRDIPSAGFVQFEKRDAPGEFSNIDVKWLNRFLNDLNGFMDGISRFFGGQGL</sequence>
<evidence type="ECO:0000313" key="3">
    <source>
        <dbReference type="Proteomes" id="UP001373714"/>
    </source>
</evidence>
<evidence type="ECO:0000313" key="2">
    <source>
        <dbReference type="EMBL" id="KAK6343626.1"/>
    </source>
</evidence>
<gene>
    <name evidence="2" type="ORF">TWF730_011217</name>
</gene>
<protein>
    <submittedName>
        <fullName evidence="2">Uncharacterized protein</fullName>
    </submittedName>
</protein>
<dbReference type="AlphaFoldDB" id="A0AAV9UQX4"/>
<keyword evidence="1" id="KW-0732">Signal</keyword>
<keyword evidence="3" id="KW-1185">Reference proteome</keyword>
<dbReference type="EMBL" id="JAVHNS010000009">
    <property type="protein sequence ID" value="KAK6343626.1"/>
    <property type="molecule type" value="Genomic_DNA"/>
</dbReference>
<feature type="signal peptide" evidence="1">
    <location>
        <begin position="1"/>
        <end position="19"/>
    </location>
</feature>
<comment type="caution">
    <text evidence="2">The sequence shown here is derived from an EMBL/GenBank/DDBJ whole genome shotgun (WGS) entry which is preliminary data.</text>
</comment>
<dbReference type="Proteomes" id="UP001373714">
    <property type="component" value="Unassembled WGS sequence"/>
</dbReference>
<feature type="chain" id="PRO_5043552863" evidence="1">
    <location>
        <begin position="20"/>
        <end position="90"/>
    </location>
</feature>
<accession>A0AAV9UQX4</accession>
<organism evidence="2 3">
    <name type="scientific">Orbilia blumenaviensis</name>
    <dbReference type="NCBI Taxonomy" id="1796055"/>
    <lineage>
        <taxon>Eukaryota</taxon>
        <taxon>Fungi</taxon>
        <taxon>Dikarya</taxon>
        <taxon>Ascomycota</taxon>
        <taxon>Pezizomycotina</taxon>
        <taxon>Orbiliomycetes</taxon>
        <taxon>Orbiliales</taxon>
        <taxon>Orbiliaceae</taxon>
        <taxon>Orbilia</taxon>
    </lineage>
</organism>
<name>A0AAV9UQX4_9PEZI</name>